<dbReference type="AlphaFoldDB" id="A0A9Q1FKE0"/>
<protein>
    <submittedName>
        <fullName evidence="2">Uncharacterized protein</fullName>
    </submittedName>
</protein>
<dbReference type="EMBL" id="JAINUF010000005">
    <property type="protein sequence ID" value="KAJ8360580.1"/>
    <property type="molecule type" value="Genomic_DNA"/>
</dbReference>
<sequence>MTCQCLWRPTYKSQCTGHALTTPGRLLAACASRLGLPAGPASLLERNSEEPTREMGPRVPEPGSPAPAQPSDQR</sequence>
<evidence type="ECO:0000313" key="2">
    <source>
        <dbReference type="EMBL" id="KAJ8360580.1"/>
    </source>
</evidence>
<dbReference type="Proteomes" id="UP001152622">
    <property type="component" value="Chromosome 5"/>
</dbReference>
<name>A0A9Q1FKE0_SYNKA</name>
<feature type="compositionally biased region" description="Basic and acidic residues" evidence="1">
    <location>
        <begin position="46"/>
        <end position="56"/>
    </location>
</feature>
<evidence type="ECO:0000313" key="3">
    <source>
        <dbReference type="Proteomes" id="UP001152622"/>
    </source>
</evidence>
<evidence type="ECO:0000256" key="1">
    <source>
        <dbReference type="SAM" id="MobiDB-lite"/>
    </source>
</evidence>
<feature type="compositionally biased region" description="Pro residues" evidence="1">
    <location>
        <begin position="59"/>
        <end position="68"/>
    </location>
</feature>
<reference evidence="2" key="1">
    <citation type="journal article" date="2023" name="Science">
        <title>Genome structures resolve the early diversification of teleost fishes.</title>
        <authorList>
            <person name="Parey E."/>
            <person name="Louis A."/>
            <person name="Montfort J."/>
            <person name="Bouchez O."/>
            <person name="Roques C."/>
            <person name="Iampietro C."/>
            <person name="Lluch J."/>
            <person name="Castinel A."/>
            <person name="Donnadieu C."/>
            <person name="Desvignes T."/>
            <person name="Floi Bucao C."/>
            <person name="Jouanno E."/>
            <person name="Wen M."/>
            <person name="Mejri S."/>
            <person name="Dirks R."/>
            <person name="Jansen H."/>
            <person name="Henkel C."/>
            <person name="Chen W.J."/>
            <person name="Zahm M."/>
            <person name="Cabau C."/>
            <person name="Klopp C."/>
            <person name="Thompson A.W."/>
            <person name="Robinson-Rechavi M."/>
            <person name="Braasch I."/>
            <person name="Lecointre G."/>
            <person name="Bobe J."/>
            <person name="Postlethwait J.H."/>
            <person name="Berthelot C."/>
            <person name="Roest Crollius H."/>
            <person name="Guiguen Y."/>
        </authorList>
    </citation>
    <scope>NUCLEOTIDE SEQUENCE</scope>
    <source>
        <tissue evidence="2">Blood</tissue>
    </source>
</reference>
<gene>
    <name evidence="2" type="ORF">SKAU_G00171050</name>
</gene>
<organism evidence="2 3">
    <name type="scientific">Synaphobranchus kaupii</name>
    <name type="common">Kaup's arrowtooth eel</name>
    <dbReference type="NCBI Taxonomy" id="118154"/>
    <lineage>
        <taxon>Eukaryota</taxon>
        <taxon>Metazoa</taxon>
        <taxon>Chordata</taxon>
        <taxon>Craniata</taxon>
        <taxon>Vertebrata</taxon>
        <taxon>Euteleostomi</taxon>
        <taxon>Actinopterygii</taxon>
        <taxon>Neopterygii</taxon>
        <taxon>Teleostei</taxon>
        <taxon>Anguilliformes</taxon>
        <taxon>Synaphobranchidae</taxon>
        <taxon>Synaphobranchus</taxon>
    </lineage>
</organism>
<keyword evidence="3" id="KW-1185">Reference proteome</keyword>
<feature type="region of interest" description="Disordered" evidence="1">
    <location>
        <begin position="38"/>
        <end position="74"/>
    </location>
</feature>
<accession>A0A9Q1FKE0</accession>
<proteinExistence type="predicted"/>
<comment type="caution">
    <text evidence="2">The sequence shown here is derived from an EMBL/GenBank/DDBJ whole genome shotgun (WGS) entry which is preliminary data.</text>
</comment>